<evidence type="ECO:0000256" key="1">
    <source>
        <dbReference type="SAM" id="MobiDB-lite"/>
    </source>
</evidence>
<dbReference type="EMBL" id="KV425908">
    <property type="protein sequence ID" value="KZV99559.1"/>
    <property type="molecule type" value="Genomic_DNA"/>
</dbReference>
<feature type="region of interest" description="Disordered" evidence="1">
    <location>
        <begin position="1"/>
        <end position="26"/>
    </location>
</feature>
<proteinExistence type="predicted"/>
<organism evidence="2 3">
    <name type="scientific">Exidia glandulosa HHB12029</name>
    <dbReference type="NCBI Taxonomy" id="1314781"/>
    <lineage>
        <taxon>Eukaryota</taxon>
        <taxon>Fungi</taxon>
        <taxon>Dikarya</taxon>
        <taxon>Basidiomycota</taxon>
        <taxon>Agaricomycotina</taxon>
        <taxon>Agaricomycetes</taxon>
        <taxon>Auriculariales</taxon>
        <taxon>Exidiaceae</taxon>
        <taxon>Exidia</taxon>
    </lineage>
</organism>
<protein>
    <submittedName>
        <fullName evidence="2">PLAC8-domain-containing protein</fullName>
    </submittedName>
</protein>
<keyword evidence="3" id="KW-1185">Reference proteome</keyword>
<dbReference type="InParanoid" id="A0A166BB33"/>
<evidence type="ECO:0000313" key="3">
    <source>
        <dbReference type="Proteomes" id="UP000077266"/>
    </source>
</evidence>
<dbReference type="Pfam" id="PF04749">
    <property type="entry name" value="PLAC8"/>
    <property type="match status" value="1"/>
</dbReference>
<dbReference type="PANTHER" id="PTHR15907">
    <property type="entry name" value="DUF614 FAMILY PROTEIN-RELATED"/>
    <property type="match status" value="1"/>
</dbReference>
<gene>
    <name evidence="2" type="ORF">EXIGLDRAFT_738922</name>
</gene>
<dbReference type="InterPro" id="IPR006461">
    <property type="entry name" value="PLAC_motif_containing"/>
</dbReference>
<dbReference type="OrthoDB" id="1045822at2759"/>
<dbReference type="AlphaFoldDB" id="A0A166BB33"/>
<name>A0A166BB33_EXIGL</name>
<reference evidence="2 3" key="1">
    <citation type="journal article" date="2016" name="Mol. Biol. Evol.">
        <title>Comparative Genomics of Early-Diverging Mushroom-Forming Fungi Provides Insights into the Origins of Lignocellulose Decay Capabilities.</title>
        <authorList>
            <person name="Nagy L.G."/>
            <person name="Riley R."/>
            <person name="Tritt A."/>
            <person name="Adam C."/>
            <person name="Daum C."/>
            <person name="Floudas D."/>
            <person name="Sun H."/>
            <person name="Yadav J.S."/>
            <person name="Pangilinan J."/>
            <person name="Larsson K.H."/>
            <person name="Matsuura K."/>
            <person name="Barry K."/>
            <person name="Labutti K."/>
            <person name="Kuo R."/>
            <person name="Ohm R.A."/>
            <person name="Bhattacharya S.S."/>
            <person name="Shirouzu T."/>
            <person name="Yoshinaga Y."/>
            <person name="Martin F.M."/>
            <person name="Grigoriev I.V."/>
            <person name="Hibbett D.S."/>
        </authorList>
    </citation>
    <scope>NUCLEOTIDE SEQUENCE [LARGE SCALE GENOMIC DNA]</scope>
    <source>
        <strain evidence="2 3">HHB12029</strain>
    </source>
</reference>
<evidence type="ECO:0000313" key="2">
    <source>
        <dbReference type="EMBL" id="KZV99559.1"/>
    </source>
</evidence>
<dbReference type="NCBIfam" id="TIGR01571">
    <property type="entry name" value="A_thal_Cys_rich"/>
    <property type="match status" value="1"/>
</dbReference>
<feature type="compositionally biased region" description="Polar residues" evidence="1">
    <location>
        <begin position="8"/>
        <end position="20"/>
    </location>
</feature>
<dbReference type="Proteomes" id="UP000077266">
    <property type="component" value="Unassembled WGS sequence"/>
</dbReference>
<dbReference type="STRING" id="1314781.A0A166BB33"/>
<sequence>MAEKQYNAYPQQPQYGQNHHQPGAGNMQMQPTIGMQPHGGNRNAKNVPMNQKGEREWSNGLCGCCGDCGTCCVSCFFPCVVYGQNKTRREHLEQQGYPHPSGGESCGSDCFLHGIITSCFGLGWIFQIGERGATRRRYAIEGGGCGDCCTVWCCNPCALTQESREIQLEEESMIPRH</sequence>
<accession>A0A166BB33</accession>